<name>A0A2P2QCW6_RHIMU</name>
<sequence length="41" mass="4876">MRMTFFFYHLGPHCYNSTLKFCCTYIPHKESNVGFPLALLF</sequence>
<dbReference type="AlphaFoldDB" id="A0A2P2QCW6"/>
<accession>A0A2P2QCW6</accession>
<evidence type="ECO:0000313" key="1">
    <source>
        <dbReference type="EMBL" id="MBX64783.1"/>
    </source>
</evidence>
<reference evidence="1" key="1">
    <citation type="submission" date="2018-02" db="EMBL/GenBank/DDBJ databases">
        <title>Rhizophora mucronata_Transcriptome.</title>
        <authorList>
            <person name="Meera S.P."/>
            <person name="Sreeshan A."/>
            <person name="Augustine A."/>
        </authorList>
    </citation>
    <scope>NUCLEOTIDE SEQUENCE</scope>
    <source>
        <tissue evidence="1">Leaf</tissue>
    </source>
</reference>
<dbReference type="EMBL" id="GGEC01084299">
    <property type="protein sequence ID" value="MBX64783.1"/>
    <property type="molecule type" value="Transcribed_RNA"/>
</dbReference>
<proteinExistence type="predicted"/>
<organism evidence="1">
    <name type="scientific">Rhizophora mucronata</name>
    <name type="common">Asiatic mangrove</name>
    <dbReference type="NCBI Taxonomy" id="61149"/>
    <lineage>
        <taxon>Eukaryota</taxon>
        <taxon>Viridiplantae</taxon>
        <taxon>Streptophyta</taxon>
        <taxon>Embryophyta</taxon>
        <taxon>Tracheophyta</taxon>
        <taxon>Spermatophyta</taxon>
        <taxon>Magnoliopsida</taxon>
        <taxon>eudicotyledons</taxon>
        <taxon>Gunneridae</taxon>
        <taxon>Pentapetalae</taxon>
        <taxon>rosids</taxon>
        <taxon>fabids</taxon>
        <taxon>Malpighiales</taxon>
        <taxon>Rhizophoraceae</taxon>
        <taxon>Rhizophora</taxon>
    </lineage>
</organism>
<protein>
    <submittedName>
        <fullName evidence="1">Uncharacterized protein</fullName>
    </submittedName>
</protein>